<evidence type="ECO:0000256" key="1">
    <source>
        <dbReference type="SAM" id="Phobius"/>
    </source>
</evidence>
<sequence>MPEVDIEKQPLNPRLDITTNLSEKEYKASLPSRTASEVLDARYYSNYVTLSDNIMFNIEESHQHVNKIKEAQKEVYEHAIDMDNTAQNNRHVLEKQTALVNDRLNYIRQTIATIEPSKPMLSDLDLRNQRFKIILRSYKDLLEKYINITLESQRFTSVLFENQIKSVNPHATAFDLERAISSTGDDCPSVFVQILMQRGVRKNDKDSQRIMHIVQDIHQDLRLLAITFAQLSEMRNEVNIMIERYRRRWPVILKEGDSVYVIDDNLNLLEKTLVGTHIDFEALLRKREQRNKLVVSIITVLTIIVVIGIVISSTLFSDV</sequence>
<name>A0A0C9MZQ5_9FUNG</name>
<evidence type="ECO:0000313" key="3">
    <source>
        <dbReference type="Proteomes" id="UP000053815"/>
    </source>
</evidence>
<keyword evidence="3" id="KW-1185">Reference proteome</keyword>
<dbReference type="OrthoDB" id="2236952at2759"/>
<gene>
    <name evidence="2" type="ORF">MAM1_0247d08669</name>
</gene>
<organism evidence="2">
    <name type="scientific">Mucor ambiguus</name>
    <dbReference type="NCBI Taxonomy" id="91626"/>
    <lineage>
        <taxon>Eukaryota</taxon>
        <taxon>Fungi</taxon>
        <taxon>Fungi incertae sedis</taxon>
        <taxon>Mucoromycota</taxon>
        <taxon>Mucoromycotina</taxon>
        <taxon>Mucoromycetes</taxon>
        <taxon>Mucorales</taxon>
        <taxon>Mucorineae</taxon>
        <taxon>Mucoraceae</taxon>
        <taxon>Mucor</taxon>
    </lineage>
</organism>
<feature type="transmembrane region" description="Helical" evidence="1">
    <location>
        <begin position="293"/>
        <end position="316"/>
    </location>
</feature>
<dbReference type="AlphaFoldDB" id="A0A0C9MZQ5"/>
<dbReference type="Gene3D" id="1.20.58.70">
    <property type="match status" value="1"/>
</dbReference>
<evidence type="ECO:0000313" key="2">
    <source>
        <dbReference type="EMBL" id="GAN09147.1"/>
    </source>
</evidence>
<protein>
    <recommendedName>
        <fullName evidence="4">t-SNARE coiled-coil homology domain-containing protein</fullName>
    </recommendedName>
</protein>
<keyword evidence="1" id="KW-0472">Membrane</keyword>
<proteinExistence type="predicted"/>
<dbReference type="EMBL" id="DF836536">
    <property type="protein sequence ID" value="GAN09147.1"/>
    <property type="molecule type" value="Genomic_DNA"/>
</dbReference>
<reference evidence="2" key="1">
    <citation type="submission" date="2014-09" db="EMBL/GenBank/DDBJ databases">
        <title>Draft genome sequence of an oleaginous Mucoromycotina fungus Mucor ambiguus NBRC6742.</title>
        <authorList>
            <person name="Takeda I."/>
            <person name="Yamane N."/>
            <person name="Morita T."/>
            <person name="Tamano K."/>
            <person name="Machida M."/>
            <person name="Baker S."/>
            <person name="Koike H."/>
        </authorList>
    </citation>
    <scope>NUCLEOTIDE SEQUENCE</scope>
    <source>
        <strain evidence="2">NBRC 6742</strain>
    </source>
</reference>
<accession>A0A0C9MZQ5</accession>
<dbReference type="Proteomes" id="UP000053815">
    <property type="component" value="Unassembled WGS sequence"/>
</dbReference>
<keyword evidence="1" id="KW-1133">Transmembrane helix</keyword>
<evidence type="ECO:0008006" key="4">
    <source>
        <dbReference type="Google" id="ProtNLM"/>
    </source>
</evidence>
<keyword evidence="1" id="KW-0812">Transmembrane</keyword>